<accession>A0AAD6HJY2</accession>
<sequence length="86" mass="9940">MTQSHVDDVKGGLEEEEDLYLDVLPPPKEHIITRTIIPYNPELSNWTPLNKPLYQGLPGRSKNHQKSTLQQEQGKYSLYFPRGNHL</sequence>
<feature type="region of interest" description="Disordered" evidence="1">
    <location>
        <begin position="57"/>
        <end position="86"/>
    </location>
</feature>
<dbReference type="Proteomes" id="UP001215712">
    <property type="component" value="Unassembled WGS sequence"/>
</dbReference>
<keyword evidence="3" id="KW-1185">Reference proteome</keyword>
<dbReference type="EMBL" id="JAQJAN010000009">
    <property type="protein sequence ID" value="KAJ5720064.1"/>
    <property type="molecule type" value="Genomic_DNA"/>
</dbReference>
<reference evidence="2" key="1">
    <citation type="journal article" date="2023" name="IMA Fungus">
        <title>Comparative genomic study of the Penicillium genus elucidates a diverse pangenome and 15 lateral gene transfer events.</title>
        <authorList>
            <person name="Petersen C."/>
            <person name="Sorensen T."/>
            <person name="Nielsen M.R."/>
            <person name="Sondergaard T.E."/>
            <person name="Sorensen J.L."/>
            <person name="Fitzpatrick D.A."/>
            <person name="Frisvad J.C."/>
            <person name="Nielsen K.L."/>
        </authorList>
    </citation>
    <scope>NUCLEOTIDE SEQUENCE</scope>
    <source>
        <strain evidence="2">IBT 17514</strain>
    </source>
</reference>
<comment type="caution">
    <text evidence="2">The sequence shown here is derived from an EMBL/GenBank/DDBJ whole genome shotgun (WGS) entry which is preliminary data.</text>
</comment>
<evidence type="ECO:0000256" key="1">
    <source>
        <dbReference type="SAM" id="MobiDB-lite"/>
    </source>
</evidence>
<proteinExistence type="predicted"/>
<protein>
    <submittedName>
        <fullName evidence="2">Uncharacterized protein</fullName>
    </submittedName>
</protein>
<dbReference type="AlphaFoldDB" id="A0AAD6HJY2"/>
<organism evidence="2 3">
    <name type="scientific">Penicillium malachiteum</name>
    <dbReference type="NCBI Taxonomy" id="1324776"/>
    <lineage>
        <taxon>Eukaryota</taxon>
        <taxon>Fungi</taxon>
        <taxon>Dikarya</taxon>
        <taxon>Ascomycota</taxon>
        <taxon>Pezizomycotina</taxon>
        <taxon>Eurotiomycetes</taxon>
        <taxon>Eurotiomycetidae</taxon>
        <taxon>Eurotiales</taxon>
        <taxon>Aspergillaceae</taxon>
        <taxon>Penicillium</taxon>
    </lineage>
</organism>
<evidence type="ECO:0000313" key="2">
    <source>
        <dbReference type="EMBL" id="KAJ5720064.1"/>
    </source>
</evidence>
<name>A0AAD6HJY2_9EURO</name>
<evidence type="ECO:0000313" key="3">
    <source>
        <dbReference type="Proteomes" id="UP001215712"/>
    </source>
</evidence>
<reference evidence="2" key="2">
    <citation type="submission" date="2023-01" db="EMBL/GenBank/DDBJ databases">
        <authorList>
            <person name="Petersen C."/>
        </authorList>
    </citation>
    <scope>NUCLEOTIDE SEQUENCE</scope>
    <source>
        <strain evidence="2">IBT 17514</strain>
    </source>
</reference>
<gene>
    <name evidence="2" type="ORF">N7493_006942</name>
</gene>